<name>A0A3S0L1D7_9GAMM</name>
<keyword evidence="3 8" id="KW-1134">Transmembrane beta strand</keyword>
<sequence>MRPSNFKKTVLATNIALLLGTAMSMSAVAADAETAGSAADDENIEKIEVRGIRASRKADINNKRFANAVVDTITAEDIGKFPDKNVAESLSRITGVGVSREFGEGEKITIRGSGPTKNRTLLNGQNVATADWFILDNPSRGFNFTLLPSSLVKTLEVYKSSTADMDEGSIGGSVVMRTRKPLELDANSINLNLQGQYSDTSGETDPQIDALYSWKNESETFGVLVSATKQDRSVQREGLEVLGWTPADENGMSAPKDIGNPIFKQDRERQTLFASLQYAPTDSLDFTLNVLDSQMDANNINSNLLIRPQNNLDSLTDTAANGSNIYKGTVASGGSYEWDFINRESSTETSSIDLEINYAADSFSVHAQLGKTEAEGGTYNETSWSFVPNVDPANSGYSFDLSGKPSVNIGVDPTDGSKWSQNWTWGGNKPTTDEETYGQIDFEIPVEFGAFSSIETGLKYRDHDRTQGRQAYSWHWQKADGSTPYMWDIFEQCPTLDTCGQTNGTQSVAGNVVDGNVVEQLEGDRDAFMNLGFGEGAEYAVHNNLAEIWELNEKILGGYIKGNFDGEGFRGNLGVRIVQTKQTASSYNFSGDSWGLETVGSGEWETYLTPAYKEWVTEKRDYTEILPSFNIAFDVADEQIVRFAAARVMARPNYSDLAPIVSIGDLNGEFPVGTAGNPNLDPEIADQFDISWEWYFGDASILSATYFFKDIKSYRTTGTYVDQFYHEQEDEMVDVTISRPENGLGGTTDGIELGYQQEFGDFGIAANYTYTNAESDQDRVDGQLGSGLVEGVSEHMANTQVYYENDTFGARFMYNYRTDWYKGVSWTGAELYNDDYGQLDFSSSYNITENFKLTFEAVNLTDEQVMEYDQTENRLMSVYQNGRRYVLGLNMNF</sequence>
<dbReference type="InterPro" id="IPR012910">
    <property type="entry name" value="Plug_dom"/>
</dbReference>
<dbReference type="AlphaFoldDB" id="A0A3S0L1D7"/>
<comment type="subcellular location">
    <subcellularLocation>
        <location evidence="1 8">Cell outer membrane</location>
        <topology evidence="1 8">Multi-pass membrane protein</topology>
    </subcellularLocation>
</comment>
<dbReference type="InterPro" id="IPR039426">
    <property type="entry name" value="TonB-dep_rcpt-like"/>
</dbReference>
<evidence type="ECO:0000259" key="11">
    <source>
        <dbReference type="Pfam" id="PF00593"/>
    </source>
</evidence>
<dbReference type="NCBIfam" id="TIGR01782">
    <property type="entry name" value="TonB-Xanth-Caul"/>
    <property type="match status" value="1"/>
</dbReference>
<comment type="caution">
    <text evidence="13">The sequence shown here is derived from an EMBL/GenBank/DDBJ whole genome shotgun (WGS) entry which is preliminary data.</text>
</comment>
<dbReference type="CDD" id="cd01347">
    <property type="entry name" value="ligand_gated_channel"/>
    <property type="match status" value="1"/>
</dbReference>
<dbReference type="InterPro" id="IPR037066">
    <property type="entry name" value="Plug_dom_sf"/>
</dbReference>
<evidence type="ECO:0000256" key="4">
    <source>
        <dbReference type="ARBA" id="ARBA00022692"/>
    </source>
</evidence>
<dbReference type="PROSITE" id="PS52016">
    <property type="entry name" value="TONB_DEPENDENT_REC_3"/>
    <property type="match status" value="1"/>
</dbReference>
<keyword evidence="4 8" id="KW-0812">Transmembrane</keyword>
<evidence type="ECO:0000256" key="7">
    <source>
        <dbReference type="ARBA" id="ARBA00023237"/>
    </source>
</evidence>
<dbReference type="Proteomes" id="UP000267448">
    <property type="component" value="Unassembled WGS sequence"/>
</dbReference>
<feature type="chain" id="PRO_5018718557" evidence="10">
    <location>
        <begin position="30"/>
        <end position="893"/>
    </location>
</feature>
<evidence type="ECO:0000259" key="12">
    <source>
        <dbReference type="Pfam" id="PF07715"/>
    </source>
</evidence>
<evidence type="ECO:0000256" key="8">
    <source>
        <dbReference type="PROSITE-ProRule" id="PRU01360"/>
    </source>
</evidence>
<evidence type="ECO:0000256" key="3">
    <source>
        <dbReference type="ARBA" id="ARBA00022452"/>
    </source>
</evidence>
<keyword evidence="7 8" id="KW-0998">Cell outer membrane</keyword>
<keyword evidence="2 8" id="KW-0813">Transport</keyword>
<dbReference type="OrthoDB" id="8727862at2"/>
<dbReference type="Gene3D" id="2.170.130.10">
    <property type="entry name" value="TonB-dependent receptor, plug domain"/>
    <property type="match status" value="1"/>
</dbReference>
<dbReference type="PANTHER" id="PTHR40980:SF3">
    <property type="entry name" value="TONB-DEPENDENT RECEPTOR-LIKE BETA-BARREL DOMAIN-CONTAINING PROTEIN"/>
    <property type="match status" value="1"/>
</dbReference>
<keyword evidence="14" id="KW-1185">Reference proteome</keyword>
<dbReference type="GO" id="GO:0009279">
    <property type="term" value="C:cell outer membrane"/>
    <property type="evidence" value="ECO:0007669"/>
    <property type="project" value="UniProtKB-SubCell"/>
</dbReference>
<evidence type="ECO:0000256" key="10">
    <source>
        <dbReference type="SAM" id="SignalP"/>
    </source>
</evidence>
<dbReference type="InterPro" id="IPR010104">
    <property type="entry name" value="TonB_rcpt_bac"/>
</dbReference>
<dbReference type="EMBL" id="RXNU01000004">
    <property type="protein sequence ID" value="RTR39098.1"/>
    <property type="molecule type" value="Genomic_DNA"/>
</dbReference>
<dbReference type="InterPro" id="IPR000531">
    <property type="entry name" value="Beta-barrel_TonB"/>
</dbReference>
<dbReference type="Gene3D" id="2.40.170.20">
    <property type="entry name" value="TonB-dependent receptor, beta-barrel domain"/>
    <property type="match status" value="1"/>
</dbReference>
<feature type="signal peptide" evidence="10">
    <location>
        <begin position="1"/>
        <end position="29"/>
    </location>
</feature>
<gene>
    <name evidence="13" type="ORF">EKG38_09200</name>
</gene>
<dbReference type="Pfam" id="PF00593">
    <property type="entry name" value="TonB_dep_Rec_b-barrel"/>
    <property type="match status" value="1"/>
</dbReference>
<dbReference type="Pfam" id="PF07715">
    <property type="entry name" value="Plug"/>
    <property type="match status" value="1"/>
</dbReference>
<dbReference type="RefSeq" id="WP_126519970.1">
    <property type="nucleotide sequence ID" value="NZ_RXNU01000004.1"/>
</dbReference>
<proteinExistence type="inferred from homology"/>
<dbReference type="InterPro" id="IPR036942">
    <property type="entry name" value="Beta-barrel_TonB_sf"/>
</dbReference>
<keyword evidence="13" id="KW-0675">Receptor</keyword>
<dbReference type="SUPFAM" id="SSF56935">
    <property type="entry name" value="Porins"/>
    <property type="match status" value="1"/>
</dbReference>
<dbReference type="PANTHER" id="PTHR40980">
    <property type="entry name" value="PLUG DOMAIN-CONTAINING PROTEIN"/>
    <property type="match status" value="1"/>
</dbReference>
<reference evidence="13 14" key="1">
    <citation type="submission" date="2018-12" db="EMBL/GenBank/DDBJ databases">
        <authorList>
            <person name="Yu L."/>
        </authorList>
    </citation>
    <scope>NUCLEOTIDE SEQUENCE [LARGE SCALE GENOMIC DNA]</scope>
    <source>
        <strain evidence="13 14">HAW-EB2</strain>
    </source>
</reference>
<keyword evidence="5 9" id="KW-0798">TonB box</keyword>
<accession>A0A3S0L1D7</accession>
<evidence type="ECO:0000313" key="13">
    <source>
        <dbReference type="EMBL" id="RTR39098.1"/>
    </source>
</evidence>
<evidence type="ECO:0000256" key="6">
    <source>
        <dbReference type="ARBA" id="ARBA00023136"/>
    </source>
</evidence>
<evidence type="ECO:0000256" key="1">
    <source>
        <dbReference type="ARBA" id="ARBA00004571"/>
    </source>
</evidence>
<evidence type="ECO:0000256" key="5">
    <source>
        <dbReference type="ARBA" id="ARBA00023077"/>
    </source>
</evidence>
<evidence type="ECO:0000256" key="9">
    <source>
        <dbReference type="RuleBase" id="RU003357"/>
    </source>
</evidence>
<feature type="domain" description="TonB-dependent receptor plug" evidence="12">
    <location>
        <begin position="66"/>
        <end position="172"/>
    </location>
</feature>
<protein>
    <submittedName>
        <fullName evidence="13">TonB-dependent receptor</fullName>
    </submittedName>
</protein>
<feature type="domain" description="TonB-dependent receptor-like beta-barrel" evidence="11">
    <location>
        <begin position="378"/>
        <end position="860"/>
    </location>
</feature>
<keyword evidence="10" id="KW-0732">Signal</keyword>
<comment type="similarity">
    <text evidence="8 9">Belongs to the TonB-dependent receptor family.</text>
</comment>
<organism evidence="13 14">
    <name type="scientific">Shewanella canadensis</name>
    <dbReference type="NCBI Taxonomy" id="271096"/>
    <lineage>
        <taxon>Bacteria</taxon>
        <taxon>Pseudomonadati</taxon>
        <taxon>Pseudomonadota</taxon>
        <taxon>Gammaproteobacteria</taxon>
        <taxon>Alteromonadales</taxon>
        <taxon>Shewanellaceae</taxon>
        <taxon>Shewanella</taxon>
    </lineage>
</organism>
<evidence type="ECO:0000313" key="14">
    <source>
        <dbReference type="Proteomes" id="UP000267448"/>
    </source>
</evidence>
<evidence type="ECO:0000256" key="2">
    <source>
        <dbReference type="ARBA" id="ARBA00022448"/>
    </source>
</evidence>
<keyword evidence="6 8" id="KW-0472">Membrane</keyword>